<feature type="compositionally biased region" description="Basic and acidic residues" evidence="2">
    <location>
        <begin position="14"/>
        <end position="23"/>
    </location>
</feature>
<dbReference type="PANTHER" id="PTHR33886:SF8">
    <property type="entry name" value="UNSATURATED RHAMNOGALACTURONAN HYDROLASE (EUROFUNG)"/>
    <property type="match status" value="1"/>
</dbReference>
<dbReference type="EMBL" id="JNSL01000190">
    <property type="protein sequence ID" value="KGA13354.1"/>
    <property type="molecule type" value="Genomic_DNA"/>
</dbReference>
<protein>
    <recommendedName>
        <fullName evidence="4">Glycosyl hydrolase family 88</fullName>
    </recommendedName>
</protein>
<dbReference type="GO" id="GO:0005975">
    <property type="term" value="P:carbohydrate metabolic process"/>
    <property type="evidence" value="ECO:0007669"/>
    <property type="project" value="InterPro"/>
</dbReference>
<evidence type="ECO:0000256" key="1">
    <source>
        <dbReference type="ARBA" id="ARBA00022801"/>
    </source>
</evidence>
<dbReference type="AlphaFoldDB" id="A0A094PUI1"/>
<keyword evidence="1" id="KW-0378">Hydrolase</keyword>
<proteinExistence type="predicted"/>
<name>A0A094PUI1_9ZZZZ</name>
<dbReference type="InterPro" id="IPR010905">
    <property type="entry name" value="Glyco_hydro_88"/>
</dbReference>
<dbReference type="SUPFAM" id="SSF48208">
    <property type="entry name" value="Six-hairpin glycosidases"/>
    <property type="match status" value="1"/>
</dbReference>
<dbReference type="Gene3D" id="1.50.10.10">
    <property type="match status" value="1"/>
</dbReference>
<feature type="region of interest" description="Disordered" evidence="2">
    <location>
        <begin position="1"/>
        <end position="23"/>
    </location>
</feature>
<dbReference type="Pfam" id="PF07470">
    <property type="entry name" value="Glyco_hydro_88"/>
    <property type="match status" value="1"/>
</dbReference>
<dbReference type="InterPro" id="IPR012341">
    <property type="entry name" value="6hp_glycosidase-like_sf"/>
</dbReference>
<gene>
    <name evidence="3" type="ORF">GM51_19930</name>
</gene>
<evidence type="ECO:0000256" key="2">
    <source>
        <dbReference type="SAM" id="MobiDB-lite"/>
    </source>
</evidence>
<dbReference type="InterPro" id="IPR052043">
    <property type="entry name" value="PolySaccharide_Degr_Enz"/>
</dbReference>
<evidence type="ECO:0000313" key="3">
    <source>
        <dbReference type="EMBL" id="KGA13354.1"/>
    </source>
</evidence>
<comment type="caution">
    <text evidence="3">The sequence shown here is derived from an EMBL/GenBank/DDBJ whole genome shotgun (WGS) entry which is preliminary data.</text>
</comment>
<dbReference type="InterPro" id="IPR008928">
    <property type="entry name" value="6-hairpin_glycosidase_sf"/>
</dbReference>
<dbReference type="GO" id="GO:0016787">
    <property type="term" value="F:hydrolase activity"/>
    <property type="evidence" value="ECO:0007669"/>
    <property type="project" value="UniProtKB-KW"/>
</dbReference>
<accession>A0A094PUI1</accession>
<organism evidence="3">
    <name type="scientific">freshwater metagenome</name>
    <dbReference type="NCBI Taxonomy" id="449393"/>
    <lineage>
        <taxon>unclassified sequences</taxon>
        <taxon>metagenomes</taxon>
        <taxon>ecological metagenomes</taxon>
    </lineage>
</organism>
<dbReference type="PANTHER" id="PTHR33886">
    <property type="entry name" value="UNSATURATED RHAMNOGALACTURONAN HYDROLASE (EUROFUNG)"/>
    <property type="match status" value="1"/>
</dbReference>
<evidence type="ECO:0008006" key="4">
    <source>
        <dbReference type="Google" id="ProtNLM"/>
    </source>
</evidence>
<sequence length="364" mass="40127">MVGEDITSSALELPPKKARDATEYSEGELKEIATRVISATWKGGLPQWSWGEGVYLLAQIRYHQLNEQEIPGELISWYQRQTDFTLGHINNVAPGAGAVHLDKAGLFDARTMNQALMNWLSAANSATRDVNGTVEHWPGSIWADTCYMLGTYYLNYAVVNKDVKFLEIIEDQLIAHHQTLQNPETHLMAHGSHRGETIWNYWGRGNAWMALSGVEFLDAAEVLAYKSEGISKIKSSLDKQLTALCELLPEYGIWDVLVDGQIENKGVLETSATAGIGAALVRAARHLPERNELFLKTGKKAAAAALTYVADSGVLERTSAGTVLQLIPFGYSVIRSDRMQLWGQGLALNAITSLQHEQINHLGV</sequence>
<reference evidence="3" key="1">
    <citation type="submission" date="2014-06" db="EMBL/GenBank/DDBJ databases">
        <title>Key roles for freshwater Actinobacteria revealed by deep metagenomic sequencing.</title>
        <authorList>
            <person name="Ghai R."/>
            <person name="Mizuno C.M."/>
            <person name="Picazo A."/>
            <person name="Camacho A."/>
            <person name="Rodriguez-Valera F."/>
        </authorList>
    </citation>
    <scope>NUCLEOTIDE SEQUENCE</scope>
</reference>
<feature type="compositionally biased region" description="Polar residues" evidence="2">
    <location>
        <begin position="1"/>
        <end position="10"/>
    </location>
</feature>